<evidence type="ECO:0000256" key="1">
    <source>
        <dbReference type="SAM" id="MobiDB-lite"/>
    </source>
</evidence>
<feature type="region of interest" description="Disordered" evidence="1">
    <location>
        <begin position="68"/>
        <end position="92"/>
    </location>
</feature>
<feature type="compositionally biased region" description="Polar residues" evidence="1">
    <location>
        <begin position="74"/>
        <end position="83"/>
    </location>
</feature>
<dbReference type="EMBL" id="SRLO01005130">
    <property type="protein sequence ID" value="TNN29851.1"/>
    <property type="molecule type" value="Genomic_DNA"/>
</dbReference>
<evidence type="ECO:0000313" key="3">
    <source>
        <dbReference type="Proteomes" id="UP000314294"/>
    </source>
</evidence>
<accession>A0A4Z2EMQ8</accession>
<keyword evidence="3" id="KW-1185">Reference proteome</keyword>
<dbReference type="Proteomes" id="UP000314294">
    <property type="component" value="Unassembled WGS sequence"/>
</dbReference>
<dbReference type="AlphaFoldDB" id="A0A4Z2EMQ8"/>
<organism evidence="2 3">
    <name type="scientific">Liparis tanakae</name>
    <name type="common">Tanaka's snailfish</name>
    <dbReference type="NCBI Taxonomy" id="230148"/>
    <lineage>
        <taxon>Eukaryota</taxon>
        <taxon>Metazoa</taxon>
        <taxon>Chordata</taxon>
        <taxon>Craniata</taxon>
        <taxon>Vertebrata</taxon>
        <taxon>Euteleostomi</taxon>
        <taxon>Actinopterygii</taxon>
        <taxon>Neopterygii</taxon>
        <taxon>Teleostei</taxon>
        <taxon>Neoteleostei</taxon>
        <taxon>Acanthomorphata</taxon>
        <taxon>Eupercaria</taxon>
        <taxon>Perciformes</taxon>
        <taxon>Cottioidei</taxon>
        <taxon>Cottales</taxon>
        <taxon>Liparidae</taxon>
        <taxon>Liparis</taxon>
    </lineage>
</organism>
<gene>
    <name evidence="2" type="ORF">EYF80_059997</name>
</gene>
<evidence type="ECO:0000313" key="2">
    <source>
        <dbReference type="EMBL" id="TNN29851.1"/>
    </source>
</evidence>
<reference evidence="2 3" key="1">
    <citation type="submission" date="2019-03" db="EMBL/GenBank/DDBJ databases">
        <title>First draft genome of Liparis tanakae, snailfish: a comprehensive survey of snailfish specific genes.</title>
        <authorList>
            <person name="Kim W."/>
            <person name="Song I."/>
            <person name="Jeong J.-H."/>
            <person name="Kim D."/>
            <person name="Kim S."/>
            <person name="Ryu S."/>
            <person name="Song J.Y."/>
            <person name="Lee S.K."/>
        </authorList>
    </citation>
    <scope>NUCLEOTIDE SEQUENCE [LARGE SCALE GENOMIC DNA]</scope>
    <source>
        <tissue evidence="2">Muscle</tissue>
    </source>
</reference>
<comment type="caution">
    <text evidence="2">The sequence shown here is derived from an EMBL/GenBank/DDBJ whole genome shotgun (WGS) entry which is preliminary data.</text>
</comment>
<sequence length="131" mass="13621">MRARLMLLQLSWHPNAGGETGSSIRCITSSSSALITTANRKAVYAASRALEAALLPVGLKSLRRTLLTGRPETEPNQLTSPSDGGTGVRTLGEGAVDVDEGHVVSLWVHQGSPAGHGSLLPVGFSHKAGRS</sequence>
<proteinExistence type="predicted"/>
<name>A0A4Z2EMQ8_9TELE</name>
<protein>
    <submittedName>
        <fullName evidence="2">Uncharacterized protein</fullName>
    </submittedName>
</protein>